<accession>A0A426FNY5</accession>
<dbReference type="EMBL" id="RRUE01000002">
    <property type="protein sequence ID" value="RRN44422.1"/>
    <property type="molecule type" value="Genomic_DNA"/>
</dbReference>
<name>A0A426FNY5_9BURK</name>
<proteinExistence type="predicted"/>
<reference evidence="1 2" key="1">
    <citation type="submission" date="2018-11" db="EMBL/GenBank/DDBJ databases">
        <title>Genome sequencing of Lautropia sp. KCOM 2505 (= ChDC F240).</title>
        <authorList>
            <person name="Kook J.-K."/>
            <person name="Park S.-N."/>
            <person name="Lim Y.K."/>
        </authorList>
    </citation>
    <scope>NUCLEOTIDE SEQUENCE [LARGE SCALE GENOMIC DNA]</scope>
    <source>
        <strain evidence="1 2">KCOM 2505</strain>
    </source>
</reference>
<dbReference type="Proteomes" id="UP000270261">
    <property type="component" value="Unassembled WGS sequence"/>
</dbReference>
<dbReference type="RefSeq" id="WP_125096615.1">
    <property type="nucleotide sequence ID" value="NZ_RRUE01000002.1"/>
</dbReference>
<keyword evidence="2" id="KW-1185">Reference proteome</keyword>
<protein>
    <submittedName>
        <fullName evidence="1">Uncharacterized protein</fullName>
    </submittedName>
</protein>
<comment type="caution">
    <text evidence="1">The sequence shown here is derived from an EMBL/GenBank/DDBJ whole genome shotgun (WGS) entry which is preliminary data.</text>
</comment>
<evidence type="ECO:0000313" key="1">
    <source>
        <dbReference type="EMBL" id="RRN44422.1"/>
    </source>
</evidence>
<evidence type="ECO:0000313" key="2">
    <source>
        <dbReference type="Proteomes" id="UP000270261"/>
    </source>
</evidence>
<sequence>MKLSGQRPCSCRQMWQYLLHQSGCRSNLFLFYWQKDNKNHRHFAQEPRETWQGWVRSGSEFERKIPSHVQASSVRSVTNELTAIAGGDLEDDIRTMSASWGAAGGVLGSIAGTISNILGRQDENKPSIGGGFGGGSW</sequence>
<organism evidence="1 2">
    <name type="scientific">Lautropia dentalis</name>
    <dbReference type="NCBI Taxonomy" id="2490857"/>
    <lineage>
        <taxon>Bacteria</taxon>
        <taxon>Pseudomonadati</taxon>
        <taxon>Pseudomonadota</taxon>
        <taxon>Betaproteobacteria</taxon>
        <taxon>Burkholderiales</taxon>
        <taxon>Burkholderiaceae</taxon>
        <taxon>Lautropia</taxon>
    </lineage>
</organism>
<dbReference type="AlphaFoldDB" id="A0A426FNY5"/>
<gene>
    <name evidence="1" type="ORF">EHV23_14045</name>
</gene>